<keyword evidence="1" id="KW-0520">NAD</keyword>
<protein>
    <submittedName>
        <fullName evidence="3">SDR family oxidoreductase</fullName>
    </submittedName>
</protein>
<dbReference type="PANTHER" id="PTHR43574">
    <property type="entry name" value="EPIMERASE-RELATED"/>
    <property type="match status" value="1"/>
</dbReference>
<organism evidence="3 4">
    <name type="scientific">Enterovirga aerilata</name>
    <dbReference type="NCBI Taxonomy" id="2730920"/>
    <lineage>
        <taxon>Bacteria</taxon>
        <taxon>Pseudomonadati</taxon>
        <taxon>Pseudomonadota</taxon>
        <taxon>Alphaproteobacteria</taxon>
        <taxon>Hyphomicrobiales</taxon>
        <taxon>Methylobacteriaceae</taxon>
        <taxon>Enterovirga</taxon>
    </lineage>
</organism>
<dbReference type="InterPro" id="IPR036291">
    <property type="entry name" value="NAD(P)-bd_dom_sf"/>
</dbReference>
<dbReference type="CDD" id="cd05266">
    <property type="entry name" value="SDR_a4"/>
    <property type="match status" value="1"/>
</dbReference>
<accession>A0A849I108</accession>
<evidence type="ECO:0000313" key="4">
    <source>
        <dbReference type="Proteomes" id="UP000564885"/>
    </source>
</evidence>
<proteinExistence type="predicted"/>
<dbReference type="SUPFAM" id="SSF51735">
    <property type="entry name" value="NAD(P)-binding Rossmann-fold domains"/>
    <property type="match status" value="1"/>
</dbReference>
<reference evidence="3 4" key="1">
    <citation type="submission" date="2020-04" db="EMBL/GenBank/DDBJ databases">
        <title>Enterovirga sp. isolate from soil.</title>
        <authorList>
            <person name="Chea S."/>
            <person name="Kim D.-U."/>
        </authorList>
    </citation>
    <scope>NUCLEOTIDE SEQUENCE [LARGE SCALE GENOMIC DNA]</scope>
    <source>
        <strain evidence="3 4">DB1703</strain>
    </source>
</reference>
<dbReference type="AlphaFoldDB" id="A0A849I108"/>
<evidence type="ECO:0000313" key="3">
    <source>
        <dbReference type="EMBL" id="NNM71071.1"/>
    </source>
</evidence>
<dbReference type="RefSeq" id="WP_171216574.1">
    <property type="nucleotide sequence ID" value="NZ_JABEPP010000001.1"/>
</dbReference>
<dbReference type="EMBL" id="JABEPP010000001">
    <property type="protein sequence ID" value="NNM71071.1"/>
    <property type="molecule type" value="Genomic_DNA"/>
</dbReference>
<dbReference type="Gene3D" id="3.40.50.720">
    <property type="entry name" value="NAD(P)-binding Rossmann-like Domain"/>
    <property type="match status" value="1"/>
</dbReference>
<evidence type="ECO:0000256" key="1">
    <source>
        <dbReference type="ARBA" id="ARBA00023027"/>
    </source>
</evidence>
<name>A0A849I108_9HYPH</name>
<dbReference type="Pfam" id="PF01370">
    <property type="entry name" value="Epimerase"/>
    <property type="match status" value="1"/>
</dbReference>
<feature type="domain" description="NAD-dependent epimerase/dehydratase" evidence="2">
    <location>
        <begin position="99"/>
        <end position="211"/>
    </location>
</feature>
<dbReference type="InterPro" id="IPR001509">
    <property type="entry name" value="Epimerase_deHydtase"/>
</dbReference>
<gene>
    <name evidence="3" type="ORF">HJG44_01495</name>
</gene>
<sequence>MSLVVFGHGYTAEAFIRRVRGRFDRVVATARSREKTVRLAEAGLVGRLFPDPDGASALRADIAAAEAVLVSVPPGPDGDPVLARLSDAIAAAPRLAWIGYLSTVGVYGDHGGGWVDETTEPRPVSRRSHERLAAEGGWLDLGRRSGKPVAIFRLAGIYGPGRSPLQKVLDGTAQRIVKPGQVFNRIHVEDIAAVLEASLARPRAGAIYNVADDEPAPPQDVVTYAAGLAGLPPPPEVAFSEAEMTPMARSFYGENKRVASRLIREELGVTLRYPTYREGLAALVAGRDAAERPDRS</sequence>
<dbReference type="Proteomes" id="UP000564885">
    <property type="component" value="Unassembled WGS sequence"/>
</dbReference>
<keyword evidence="4" id="KW-1185">Reference proteome</keyword>
<evidence type="ECO:0000259" key="2">
    <source>
        <dbReference type="Pfam" id="PF01370"/>
    </source>
</evidence>
<comment type="caution">
    <text evidence="3">The sequence shown here is derived from an EMBL/GenBank/DDBJ whole genome shotgun (WGS) entry which is preliminary data.</text>
</comment>